<reference evidence="2" key="1">
    <citation type="submission" date="2019-12" db="UniProtKB">
        <authorList>
            <consortium name="WormBaseParasite"/>
        </authorList>
    </citation>
    <scope>IDENTIFICATION</scope>
</reference>
<evidence type="ECO:0000313" key="1">
    <source>
        <dbReference type="Proteomes" id="UP000046395"/>
    </source>
</evidence>
<evidence type="ECO:0000313" key="2">
    <source>
        <dbReference type="WBParaSite" id="TMUE_3000013697.1"/>
    </source>
</evidence>
<proteinExistence type="predicted"/>
<sequence length="164" mass="18515">MSYGTSLLSIDELVCMCHDEQSAIVFLQERGILHREKTCPWFYRPRLADLPDGGAINRAERSSPFAQELGSRIPMCILLRFMYYWSREWSNMRDVEEQLGLNHSSVVAWNLAMREAVAETLVTNQVPVGGPGLTVQVDETVLPTAMGLRRCVHANRGLLHDARA</sequence>
<dbReference type="AlphaFoldDB" id="A0A5S6R3E9"/>
<dbReference type="WBParaSite" id="TMUE_3000013697.1">
    <property type="protein sequence ID" value="TMUE_3000013697.1"/>
    <property type="gene ID" value="WBGene00302011"/>
</dbReference>
<keyword evidence="1" id="KW-1185">Reference proteome</keyword>
<dbReference type="Proteomes" id="UP000046395">
    <property type="component" value="Unassembled WGS sequence"/>
</dbReference>
<protein>
    <submittedName>
        <fullName evidence="2">Uncharacterized protein</fullName>
    </submittedName>
</protein>
<organism evidence="1 2">
    <name type="scientific">Trichuris muris</name>
    <name type="common">Mouse whipworm</name>
    <dbReference type="NCBI Taxonomy" id="70415"/>
    <lineage>
        <taxon>Eukaryota</taxon>
        <taxon>Metazoa</taxon>
        <taxon>Ecdysozoa</taxon>
        <taxon>Nematoda</taxon>
        <taxon>Enoplea</taxon>
        <taxon>Dorylaimia</taxon>
        <taxon>Trichinellida</taxon>
        <taxon>Trichuridae</taxon>
        <taxon>Trichuris</taxon>
    </lineage>
</organism>
<name>A0A5S6R3E9_TRIMR</name>
<accession>A0A5S6R3E9</accession>